<dbReference type="InterPro" id="IPR023330">
    <property type="entry name" value="Rhabdovirus_ncapsid_N"/>
</dbReference>
<evidence type="ECO:0000256" key="10">
    <source>
        <dbReference type="ARBA" id="ARBA00023274"/>
    </source>
</evidence>
<keyword evidence="10" id="KW-0687">Ribonucleoprotein</keyword>
<dbReference type="InterPro" id="IPR000448">
    <property type="entry name" value="Rhabdo_ncapsid"/>
</dbReference>
<evidence type="ECO:0000256" key="8">
    <source>
        <dbReference type="ARBA" id="ARBA00023086"/>
    </source>
</evidence>
<dbReference type="GO" id="GO:1990904">
    <property type="term" value="C:ribonucleoprotein complex"/>
    <property type="evidence" value="ECO:0007669"/>
    <property type="project" value="UniProtKB-KW"/>
</dbReference>
<keyword evidence="5" id="KW-0167">Capsid protein</keyword>
<dbReference type="InterPro" id="IPR023331">
    <property type="entry name" value="Rhabdovirus_ncapsid_C"/>
</dbReference>
<dbReference type="InterPro" id="IPR035961">
    <property type="entry name" value="Rhabdovirus_nucleoprotein-like"/>
</dbReference>
<dbReference type="GO" id="GO:0019029">
    <property type="term" value="C:helical viral capsid"/>
    <property type="evidence" value="ECO:0007669"/>
    <property type="project" value="UniProtKB-KW"/>
</dbReference>
<evidence type="ECO:0000256" key="7">
    <source>
        <dbReference type="ARBA" id="ARBA00022884"/>
    </source>
</evidence>
<evidence type="ECO:0000256" key="9">
    <source>
        <dbReference type="ARBA" id="ARBA00023200"/>
    </source>
</evidence>
<evidence type="ECO:0000256" key="11">
    <source>
        <dbReference type="ARBA" id="ARBA00033344"/>
    </source>
</evidence>
<keyword evidence="4" id="KW-1139">Helical capsid protein</keyword>
<sequence length="430" mass="49077">MSSTGEKTYSLIADSTIKITGKTIACEKKVEYPSVYFNSVKSKPTMNVYYKKEKLEELRKSIYQELLSGHADVTHAIAYLYKLFKDRKEKNLTEWKSYGIVIADANTDISPFALVKINELDDKPVDLSTTNENVSEKFDQWFPHALTAVFRISRVSHEMYRSTLIANITKQAVGHTDDDAISIESICTSNASWVNNPDYCKMIATLDMFYYRFPKSIYSSVRIGTITSRYRECAALTNYQHLTKVVGSTTMGGLFEWIFNATLKDDILRIFHGEEELDQEFSYFPYQVDFGCVQRSAYSASVNSALYVWGNIVCVLNKDLQAQNARLLKFDNITDVVWNAKLLGYVKSNRVNTNIFFKEDTADNPQIISAPIITTTGNMPTGQHPVAWFNYMKGRGYEFPPQCIEFFNSVKNSIVDPREGTIGHYIKHTF</sequence>
<dbReference type="GO" id="GO:0019013">
    <property type="term" value="C:viral nucleocapsid"/>
    <property type="evidence" value="ECO:0007669"/>
    <property type="project" value="UniProtKB-KW"/>
</dbReference>
<dbReference type="SUPFAM" id="SSF140809">
    <property type="entry name" value="Rhabdovirus nucleoprotein-like"/>
    <property type="match status" value="1"/>
</dbReference>
<feature type="domain" description="Rhabdovirus nucleocapsid" evidence="12">
    <location>
        <begin position="19"/>
        <end position="366"/>
    </location>
</feature>
<evidence type="ECO:0000313" key="14">
    <source>
        <dbReference type="Proteomes" id="UP001240664"/>
    </source>
</evidence>
<proteinExistence type="predicted"/>
<evidence type="ECO:0000256" key="4">
    <source>
        <dbReference type="ARBA" id="ARBA00022497"/>
    </source>
</evidence>
<evidence type="ECO:0000256" key="3">
    <source>
        <dbReference type="ARBA" id="ARBA00014389"/>
    </source>
</evidence>
<keyword evidence="8 13" id="KW-0543">Viral nucleoprotein</keyword>
<keyword evidence="6" id="KW-0946">Virion</keyword>
<evidence type="ECO:0000256" key="2">
    <source>
        <dbReference type="ARBA" id="ARBA00004328"/>
    </source>
</evidence>
<evidence type="ECO:0000256" key="5">
    <source>
        <dbReference type="ARBA" id="ARBA00022561"/>
    </source>
</evidence>
<comment type="subcellular location">
    <subcellularLocation>
        <location evidence="1">Host cytoplasm</location>
    </subcellularLocation>
    <subcellularLocation>
        <location evidence="2">Virion</location>
    </subcellularLocation>
</comment>
<evidence type="ECO:0000256" key="1">
    <source>
        <dbReference type="ARBA" id="ARBA00004192"/>
    </source>
</evidence>
<dbReference type="Gene3D" id="1.10.3570.10">
    <property type="entry name" value="Rhabdovirus nucleocapsid protein like domain"/>
    <property type="match status" value="1"/>
</dbReference>
<keyword evidence="7" id="KW-0694">RNA-binding</keyword>
<evidence type="ECO:0000259" key="12">
    <source>
        <dbReference type="Pfam" id="PF00945"/>
    </source>
</evidence>
<dbReference type="Proteomes" id="UP001240664">
    <property type="component" value="Segment"/>
</dbReference>
<dbReference type="Gene3D" id="1.10.3610.10">
    <property type="entry name" value="Nucleoprotein"/>
    <property type="match status" value="1"/>
</dbReference>
<protein>
    <recommendedName>
        <fullName evidence="3">Nucleoprotein</fullName>
    </recommendedName>
    <alternativeName>
        <fullName evidence="11">Nucleocapsid protein</fullName>
    </alternativeName>
</protein>
<evidence type="ECO:0000313" key="13">
    <source>
        <dbReference type="EMBL" id="QMU95559.1"/>
    </source>
</evidence>
<organism evidence="13 14">
    <name type="scientific">Bactrocera dorsalis sigmavirus</name>
    <dbReference type="NCBI Taxonomy" id="2760896"/>
    <lineage>
        <taxon>Viruses</taxon>
        <taxon>Riboviria</taxon>
        <taxon>Orthornavirae</taxon>
        <taxon>Negarnaviricota</taxon>
        <taxon>Haploviricotina</taxon>
        <taxon>Monjiviricetes</taxon>
        <taxon>Mononegavirales</taxon>
        <taxon>Rhabdoviridae</taxon>
        <taxon>Alpharhabdovirinae</taxon>
        <taxon>Sigmavirus</taxon>
        <taxon>Sigmavirus dorsalis</taxon>
    </lineage>
</organism>
<accession>A0A7G4YW78</accession>
<keyword evidence="14" id="KW-1185">Reference proteome</keyword>
<dbReference type="Pfam" id="PF00945">
    <property type="entry name" value="Rhabdo_ncap"/>
    <property type="match status" value="1"/>
</dbReference>
<name>A0A7G4YW78_9RHAB</name>
<keyword evidence="9" id="KW-1035">Host cytoplasm</keyword>
<dbReference type="EMBL" id="MN745080">
    <property type="protein sequence ID" value="QMU95559.1"/>
    <property type="molecule type" value="Viral_cRNA"/>
</dbReference>
<dbReference type="GO" id="GO:0003723">
    <property type="term" value="F:RNA binding"/>
    <property type="evidence" value="ECO:0007669"/>
    <property type="project" value="UniProtKB-KW"/>
</dbReference>
<dbReference type="GO" id="GO:0030430">
    <property type="term" value="C:host cell cytoplasm"/>
    <property type="evidence" value="ECO:0007669"/>
    <property type="project" value="UniProtKB-SubCell"/>
</dbReference>
<reference evidence="13" key="1">
    <citation type="journal article" date="2020" name="Microb. Ecol.">
        <title>The RNA Virome and Its Dynamics in an Invasive Fruit Fly, Bactrocera dorsalis, Imply Interactions Between Host and Viruses.</title>
        <authorList>
            <person name="Zhang W."/>
            <person name="Gu Q."/>
            <person name="Niu J."/>
            <person name="Wang J.J."/>
        </authorList>
    </citation>
    <scope>NUCLEOTIDE SEQUENCE</scope>
    <source>
        <strain evidence="13">BDSV.abc5</strain>
    </source>
</reference>
<evidence type="ECO:0000256" key="6">
    <source>
        <dbReference type="ARBA" id="ARBA00022844"/>
    </source>
</evidence>